<protein>
    <recommendedName>
        <fullName evidence="1">DNA mimic protein DMP19 C-terminal domain-containing protein</fullName>
    </recommendedName>
</protein>
<accession>D2MNA7</accession>
<feature type="domain" description="DNA mimic protein DMP19 C-terminal" evidence="1">
    <location>
        <begin position="219"/>
        <end position="333"/>
    </location>
</feature>
<proteinExistence type="predicted"/>
<dbReference type="STRING" id="679192.HMPREF9013_0131"/>
<sequence length="346" mass="41359">MDYQIMRVEEFQQLSKDQKLQSIIELHNADQSEEIIDLLLSVGFENLDGKLLAELAKAYNNQAQSEEAKKVLDRVLEKDRDAVWYYRYGFTCWKLSENLKYDFETESKKALYMLDKATALAKDQENEIIEWCIELVRLSDLKKVLEDSSEKYPLLYKYYFSYVDKSIQEIKKLQRPEKYKKMTVQDIQKVEDSWEVIEPVYAMVNIYDSYEKYLESAKSFTLEQRYLLAIIWYFIEVNNGGHHQFFFNSTGIVWEDTLNGFRLFGMNHFANNFEKVIDYFGGKIPLDREERLKVLKVLEAENKNAFYEMLEEADDFVYDYDGEETELDYIQKNPEKFLFEGYYHGY</sequence>
<dbReference type="Proteomes" id="UP000005017">
    <property type="component" value="Unassembled WGS sequence"/>
</dbReference>
<name>D2MNA7_9FIRM</name>
<dbReference type="OrthoDB" id="2216871at2"/>
<dbReference type="AlphaFoldDB" id="D2MNA7"/>
<comment type="caution">
    <text evidence="2">The sequence shown here is derived from an EMBL/GenBank/DDBJ whole genome shotgun (WGS) entry which is preliminary data.</text>
</comment>
<evidence type="ECO:0000259" key="1">
    <source>
        <dbReference type="Pfam" id="PF14300"/>
    </source>
</evidence>
<dbReference type="SUPFAM" id="SSF48452">
    <property type="entry name" value="TPR-like"/>
    <property type="match status" value="1"/>
</dbReference>
<gene>
    <name evidence="2" type="ORF">HMPREF9013_0131</name>
</gene>
<evidence type="ECO:0000313" key="3">
    <source>
        <dbReference type="Proteomes" id="UP000005017"/>
    </source>
</evidence>
<dbReference type="eggNOG" id="COG0457">
    <property type="taxonomic scope" value="Bacteria"/>
</dbReference>
<dbReference type="Gene3D" id="1.20.1420.60">
    <property type="match status" value="1"/>
</dbReference>
<dbReference type="Pfam" id="PF14300">
    <property type="entry name" value="DMP19"/>
    <property type="match status" value="1"/>
</dbReference>
<dbReference type="RefSeq" id="WP_006626878.1">
    <property type="nucleotide sequence ID" value="NZ_ADFR01000003.1"/>
</dbReference>
<dbReference type="InterPro" id="IPR025402">
    <property type="entry name" value="DMP19_C"/>
</dbReference>
<evidence type="ECO:0000313" key="2">
    <source>
        <dbReference type="EMBL" id="EFC05929.1"/>
    </source>
</evidence>
<keyword evidence="3" id="KW-1185">Reference proteome</keyword>
<reference evidence="3" key="1">
    <citation type="submission" date="2009-12" db="EMBL/GenBank/DDBJ databases">
        <title>Sequence of Clostridiales genomosp. BVAB3 str. UPII9-5.</title>
        <authorList>
            <person name="Madupu R."/>
            <person name="Durkin A.S."/>
            <person name="Torralba M."/>
            <person name="Methe B."/>
            <person name="Sutton G.G."/>
            <person name="Strausberg R.L."/>
            <person name="Nelson K.E."/>
        </authorList>
    </citation>
    <scope>NUCLEOTIDE SEQUENCE [LARGE SCALE GENOMIC DNA]</scope>
    <source>
        <strain evidence="3">W1219</strain>
    </source>
</reference>
<dbReference type="InterPro" id="IPR011990">
    <property type="entry name" value="TPR-like_helical_dom_sf"/>
</dbReference>
<dbReference type="EMBL" id="ADFR01000003">
    <property type="protein sequence ID" value="EFC05929.1"/>
    <property type="molecule type" value="Genomic_DNA"/>
</dbReference>
<organism evidence="2 3">
    <name type="scientific">Bulleidia extructa W1219</name>
    <dbReference type="NCBI Taxonomy" id="679192"/>
    <lineage>
        <taxon>Bacteria</taxon>
        <taxon>Bacillati</taxon>
        <taxon>Bacillota</taxon>
        <taxon>Erysipelotrichia</taxon>
        <taxon>Erysipelotrichales</taxon>
        <taxon>Erysipelotrichaceae</taxon>
        <taxon>Bulleidia</taxon>
    </lineage>
</organism>